<dbReference type="STRING" id="93684.SAMN05421853_102131"/>
<keyword evidence="4" id="KW-1185">Reference proteome</keyword>
<keyword evidence="1 2" id="KW-0732">Signal</keyword>
<name>A0A1I5W6D2_9RHOB</name>
<evidence type="ECO:0000313" key="3">
    <source>
        <dbReference type="EMBL" id="SFQ14806.1"/>
    </source>
</evidence>
<dbReference type="InterPro" id="IPR028994">
    <property type="entry name" value="Integrin_alpha_N"/>
</dbReference>
<feature type="signal peptide" evidence="2">
    <location>
        <begin position="1"/>
        <end position="19"/>
    </location>
</feature>
<dbReference type="AlphaFoldDB" id="A0A1I5W6D2"/>
<dbReference type="Proteomes" id="UP000243106">
    <property type="component" value="Unassembled WGS sequence"/>
</dbReference>
<dbReference type="EMBL" id="FOXV01000002">
    <property type="protein sequence ID" value="SFQ14806.1"/>
    <property type="molecule type" value="Genomic_DNA"/>
</dbReference>
<reference evidence="4" key="1">
    <citation type="submission" date="2016-10" db="EMBL/GenBank/DDBJ databases">
        <authorList>
            <person name="Varghese N."/>
            <person name="Submissions S."/>
        </authorList>
    </citation>
    <scope>NUCLEOTIDE SEQUENCE [LARGE SCALE GENOMIC DNA]</scope>
    <source>
        <strain evidence="4">JCM 10271</strain>
    </source>
</reference>
<evidence type="ECO:0000256" key="1">
    <source>
        <dbReference type="ARBA" id="ARBA00022729"/>
    </source>
</evidence>
<dbReference type="InterPro" id="IPR013517">
    <property type="entry name" value="FG-GAP"/>
</dbReference>
<dbReference type="Pfam" id="PF13517">
    <property type="entry name" value="FG-GAP_3"/>
    <property type="match status" value="1"/>
</dbReference>
<proteinExistence type="predicted"/>
<dbReference type="RefSeq" id="WP_093009412.1">
    <property type="nucleotide sequence ID" value="NZ_FOXV01000002.1"/>
</dbReference>
<accession>A0A1I5W6D2</accession>
<gene>
    <name evidence="3" type="ORF">SAMN05421853_102131</name>
</gene>
<evidence type="ECO:0000313" key="4">
    <source>
        <dbReference type="Proteomes" id="UP000243106"/>
    </source>
</evidence>
<evidence type="ECO:0000256" key="2">
    <source>
        <dbReference type="SAM" id="SignalP"/>
    </source>
</evidence>
<organism evidence="3 4">
    <name type="scientific">Roseivivax halotolerans</name>
    <dbReference type="NCBI Taxonomy" id="93684"/>
    <lineage>
        <taxon>Bacteria</taxon>
        <taxon>Pseudomonadati</taxon>
        <taxon>Pseudomonadota</taxon>
        <taxon>Alphaproteobacteria</taxon>
        <taxon>Rhodobacterales</taxon>
        <taxon>Roseobacteraceae</taxon>
        <taxon>Roseivivax</taxon>
    </lineage>
</organism>
<feature type="chain" id="PRO_5017362041" evidence="2">
    <location>
        <begin position="20"/>
        <end position="240"/>
    </location>
</feature>
<protein>
    <submittedName>
        <fullName evidence="3">Repeat domain-containing protein</fullName>
    </submittedName>
</protein>
<dbReference type="SUPFAM" id="SSF69318">
    <property type="entry name" value="Integrin alpha N-terminal domain"/>
    <property type="match status" value="1"/>
</dbReference>
<sequence>MRPLAAALVLATLAGPAAAETIVSARYDSPTTRYAHGVLGDAVEYEDLVVTLSGGTSLRVHWDAPMVFEDTAPRLADVTGDGTPEIITVETHAERGARLAIWQVSEGRLSPLARTPFIGQTNRWLAPAGVADLDGDGRIEIAYVDRPHLARVLRLLRLESGGLREVAALSGVSNHRIGWDTIFGGAALCEGRPALVLSDANWRDVLAVSFDGNALSTRRIGAFQGPNAALPESCDALPAR</sequence>